<protein>
    <submittedName>
        <fullName evidence="1">Uncharacterized protein</fullName>
    </submittedName>
</protein>
<proteinExistence type="predicted"/>
<dbReference type="Proteomes" id="UP000011086">
    <property type="component" value="Unassembled WGS sequence"/>
</dbReference>
<gene>
    <name evidence="1" type="ORF">OOU_Y34scaffold00911g4</name>
</gene>
<dbReference type="AlphaFoldDB" id="A0AA97PGE8"/>
<reference evidence="1" key="1">
    <citation type="journal article" date="2012" name="PLoS Genet.">
        <title>Comparative analysis of the genomes of two field isolates of the rice blast fungus Magnaporthe oryzae.</title>
        <authorList>
            <person name="Xue M."/>
            <person name="Yang J."/>
            <person name="Li Z."/>
            <person name="Hu S."/>
            <person name="Yao N."/>
            <person name="Dean R.A."/>
            <person name="Zhao W."/>
            <person name="Shen M."/>
            <person name="Zhang H."/>
            <person name="Li C."/>
            <person name="Liu L."/>
            <person name="Cao L."/>
            <person name="Xu X."/>
            <person name="Xing Y."/>
            <person name="Hsiang T."/>
            <person name="Zhang Z."/>
            <person name="Xu J.R."/>
            <person name="Peng Y.L."/>
        </authorList>
    </citation>
    <scope>NUCLEOTIDE SEQUENCE</scope>
    <source>
        <strain evidence="1">Y34</strain>
    </source>
</reference>
<accession>A0AA97PGE8</accession>
<name>A0AA97PGE8_PYRO3</name>
<organism evidence="1">
    <name type="scientific">Pyricularia oryzae (strain Y34)</name>
    <name type="common">Rice blast fungus</name>
    <name type="synonym">Magnaporthe oryzae</name>
    <dbReference type="NCBI Taxonomy" id="1143189"/>
    <lineage>
        <taxon>Eukaryota</taxon>
        <taxon>Fungi</taxon>
        <taxon>Dikarya</taxon>
        <taxon>Ascomycota</taxon>
        <taxon>Pezizomycotina</taxon>
        <taxon>Sordariomycetes</taxon>
        <taxon>Sordariomycetidae</taxon>
        <taxon>Magnaporthales</taxon>
        <taxon>Pyriculariaceae</taxon>
        <taxon>Pyricularia</taxon>
    </lineage>
</organism>
<evidence type="ECO:0000313" key="1">
    <source>
        <dbReference type="EMBL" id="ELQ33664.1"/>
    </source>
</evidence>
<dbReference type="EMBL" id="JH793067">
    <property type="protein sequence ID" value="ELQ33664.1"/>
    <property type="molecule type" value="Genomic_DNA"/>
</dbReference>
<sequence>MNQKFIGLLQGSFVLRATLSRNGRRAKY</sequence>